<dbReference type="AlphaFoldDB" id="A0A074JVE1"/>
<feature type="region of interest" description="Disordered" evidence="16">
    <location>
        <begin position="155"/>
        <end position="178"/>
    </location>
</feature>
<dbReference type="Gene3D" id="3.40.50.300">
    <property type="entry name" value="P-loop containing nucleotide triphosphate hydrolases"/>
    <property type="match status" value="1"/>
</dbReference>
<dbReference type="Pfam" id="PF02706">
    <property type="entry name" value="Wzz"/>
    <property type="match status" value="1"/>
</dbReference>
<dbReference type="eggNOG" id="COG0489">
    <property type="taxonomic scope" value="Bacteria"/>
</dbReference>
<feature type="transmembrane region" description="Helical" evidence="17">
    <location>
        <begin position="41"/>
        <end position="59"/>
    </location>
</feature>
<evidence type="ECO:0000256" key="13">
    <source>
        <dbReference type="ARBA" id="ARBA00023136"/>
    </source>
</evidence>
<evidence type="ECO:0000256" key="14">
    <source>
        <dbReference type="ARBA" id="ARBA00023137"/>
    </source>
</evidence>
<reference evidence="21 22" key="1">
    <citation type="journal article" date="2015" name="Antonie Van Leeuwenhoek">
        <title>Thioclava indica sp. nov., isolated from surface seawater of the Indian Ocean.</title>
        <authorList>
            <person name="Liu Y."/>
            <person name="Lai Q."/>
            <person name="Du J."/>
            <person name="Xu H."/>
            <person name="Jiang L."/>
            <person name="Shao Z."/>
        </authorList>
    </citation>
    <scope>NUCLEOTIDE SEQUENCE [LARGE SCALE GENOMIC DNA]</scope>
    <source>
        <strain evidence="21 22">DT23-4</strain>
    </source>
</reference>
<evidence type="ECO:0000259" key="20">
    <source>
        <dbReference type="Pfam" id="PF13807"/>
    </source>
</evidence>
<evidence type="ECO:0000256" key="9">
    <source>
        <dbReference type="ARBA" id="ARBA00022741"/>
    </source>
</evidence>
<dbReference type="Pfam" id="PF13614">
    <property type="entry name" value="AAA_31"/>
    <property type="match status" value="1"/>
</dbReference>
<comment type="catalytic activity">
    <reaction evidence="15">
        <text>L-tyrosyl-[protein] + ATP = O-phospho-L-tyrosyl-[protein] + ADP + H(+)</text>
        <dbReference type="Rhea" id="RHEA:10596"/>
        <dbReference type="Rhea" id="RHEA-COMP:10136"/>
        <dbReference type="Rhea" id="RHEA-COMP:20101"/>
        <dbReference type="ChEBI" id="CHEBI:15378"/>
        <dbReference type="ChEBI" id="CHEBI:30616"/>
        <dbReference type="ChEBI" id="CHEBI:46858"/>
        <dbReference type="ChEBI" id="CHEBI:61978"/>
        <dbReference type="ChEBI" id="CHEBI:456216"/>
        <dbReference type="EC" id="2.7.10.2"/>
    </reaction>
</comment>
<evidence type="ECO:0000256" key="12">
    <source>
        <dbReference type="ARBA" id="ARBA00022989"/>
    </source>
</evidence>
<evidence type="ECO:0000313" key="22">
    <source>
        <dbReference type="Proteomes" id="UP000027471"/>
    </source>
</evidence>
<name>A0A074JVE1_9RHOB</name>
<evidence type="ECO:0000256" key="2">
    <source>
        <dbReference type="ARBA" id="ARBA00007316"/>
    </source>
</evidence>
<keyword evidence="11" id="KW-0067">ATP-binding</keyword>
<comment type="subcellular location">
    <subcellularLocation>
        <location evidence="1">Cell inner membrane</location>
        <topology evidence="1">Multi-pass membrane protein</topology>
    </subcellularLocation>
</comment>
<evidence type="ECO:0000256" key="3">
    <source>
        <dbReference type="ARBA" id="ARBA00008883"/>
    </source>
</evidence>
<comment type="similarity">
    <text evidence="3">Belongs to the etk/wzc family.</text>
</comment>
<sequence length="806" mass="87406">MKNMALRFNDGPEVLREARDTSDGTINLTRLLAVLRRRRRIIIWSLGVWCVLGVFYVTTTPSYYDATASVLLDSNIGRTIQQVSTTTSSSDPTTSDTEMDSAQLVITSDAVAQRVAKRLKLEQNPAFTNPPVSMTATLIAKVIGAIRAPMVWLRDKVSPTPPSGSDPDQTTANTTPPSAEDVAQLQQKEIAQYLQQRVKVYRIGRSSAFAISYRADDPALAADIVNAFSQVYVSDVLNANFTATEQMTEWMQGRLATLQTNARNAAQDAEKFRAKNGLVDADSIPISQGAVSTLNQDLSSAIADSARAHARVSALKAVVQQGLASLVKSGIPSGLPAIDDPDFIQRQRALTNSVAALNRLHTIGGASAQQIQSSEQRVEDAANQLFMSIKLQFEQARGAATLADARVSALQNSLNSAVGHDAKSGPAQVKLNALEQRAQTLSTLYQTFLSKFQELDQQKTFPISNVRILNLADPPQFASGPSAKLTLALCIVLGLFTGLVLAAIREWRDRFVYTADQINNDLGFPFLGYLQMIKPVAQTGPSYSDQPHRQRPAATTRDQVRASSLPVVGGNVSLYTLQNMRSQFTETLRNIRLSSQLTGPAGKSRVIGLSSARPGEGKTFTSLNLAALIAEGSASVILIDADPHRCGLSHLLGVTDQEGLLEVLSGARDWTQTRCQVANSKVDFMPSLVPADFSHASEILAGAAFKDLLTQLRQSYDFVILDLAPMGAVSDVRAVIGDIDQLVMLAEWGKTSKLLLHKLLTIDPKVHQKLLGIVLNKVDLKRLKVYSSEEDSASYLGDYSGYYSSE</sequence>
<evidence type="ECO:0000313" key="21">
    <source>
        <dbReference type="EMBL" id="KEO59875.1"/>
    </source>
</evidence>
<feature type="domain" description="Tyrosine-protein kinase G-rich" evidence="20">
    <location>
        <begin position="434"/>
        <end position="506"/>
    </location>
</feature>
<evidence type="ECO:0000256" key="8">
    <source>
        <dbReference type="ARBA" id="ARBA00022692"/>
    </source>
</evidence>
<feature type="domain" description="Polysaccharide chain length determinant N-terminal" evidence="18">
    <location>
        <begin position="25"/>
        <end position="118"/>
    </location>
</feature>
<evidence type="ECO:0000259" key="18">
    <source>
        <dbReference type="Pfam" id="PF02706"/>
    </source>
</evidence>
<dbReference type="InterPro" id="IPR032807">
    <property type="entry name" value="GNVR"/>
</dbReference>
<accession>A0A074JVE1</accession>
<dbReference type="InterPro" id="IPR005702">
    <property type="entry name" value="Wzc-like_C"/>
</dbReference>
<feature type="compositionally biased region" description="Polar residues" evidence="16">
    <location>
        <begin position="166"/>
        <end position="177"/>
    </location>
</feature>
<keyword evidence="5" id="KW-1003">Cell membrane</keyword>
<evidence type="ECO:0000256" key="1">
    <source>
        <dbReference type="ARBA" id="ARBA00004429"/>
    </source>
</evidence>
<dbReference type="Pfam" id="PF13807">
    <property type="entry name" value="GNVR"/>
    <property type="match status" value="1"/>
</dbReference>
<dbReference type="GO" id="GO:0005886">
    <property type="term" value="C:plasma membrane"/>
    <property type="evidence" value="ECO:0007669"/>
    <property type="project" value="UniProtKB-SubCell"/>
</dbReference>
<evidence type="ECO:0000259" key="19">
    <source>
        <dbReference type="Pfam" id="PF13614"/>
    </source>
</evidence>
<dbReference type="PANTHER" id="PTHR32309:SF13">
    <property type="entry name" value="FERRIC ENTEROBACTIN TRANSPORT PROTEIN FEPE"/>
    <property type="match status" value="1"/>
</dbReference>
<evidence type="ECO:0000256" key="16">
    <source>
        <dbReference type="SAM" id="MobiDB-lite"/>
    </source>
</evidence>
<comment type="caution">
    <text evidence="21">The sequence shown here is derived from an EMBL/GenBank/DDBJ whole genome shotgun (WGS) entry which is preliminary data.</text>
</comment>
<keyword evidence="8 17" id="KW-0812">Transmembrane</keyword>
<dbReference type="GO" id="GO:0004713">
    <property type="term" value="F:protein tyrosine kinase activity"/>
    <property type="evidence" value="ECO:0007669"/>
    <property type="project" value="TreeGrafter"/>
</dbReference>
<organism evidence="21 22">
    <name type="scientific">Thioclava indica</name>
    <dbReference type="NCBI Taxonomy" id="1353528"/>
    <lineage>
        <taxon>Bacteria</taxon>
        <taxon>Pseudomonadati</taxon>
        <taxon>Pseudomonadota</taxon>
        <taxon>Alphaproteobacteria</taxon>
        <taxon>Rhodobacterales</taxon>
        <taxon>Paracoccaceae</taxon>
        <taxon>Thioclava</taxon>
    </lineage>
</organism>
<dbReference type="InterPro" id="IPR050445">
    <property type="entry name" value="Bact_polysacc_biosynth/exp"/>
</dbReference>
<dbReference type="EMBL" id="AUNB01000028">
    <property type="protein sequence ID" value="KEO59875.1"/>
    <property type="molecule type" value="Genomic_DNA"/>
</dbReference>
<keyword evidence="6" id="KW-0997">Cell inner membrane</keyword>
<comment type="similarity">
    <text evidence="2">Belongs to the CpsD/CapB family.</text>
</comment>
<dbReference type="STRING" id="1353528.DT23_15540"/>
<evidence type="ECO:0000256" key="6">
    <source>
        <dbReference type="ARBA" id="ARBA00022519"/>
    </source>
</evidence>
<keyword evidence="14" id="KW-0829">Tyrosine-protein kinase</keyword>
<feature type="domain" description="AAA" evidence="19">
    <location>
        <begin position="605"/>
        <end position="729"/>
    </location>
</feature>
<dbReference type="EC" id="2.7.10.2" evidence="4"/>
<feature type="transmembrane region" description="Helical" evidence="17">
    <location>
        <begin position="485"/>
        <end position="504"/>
    </location>
</feature>
<dbReference type="Proteomes" id="UP000027471">
    <property type="component" value="Unassembled WGS sequence"/>
</dbReference>
<evidence type="ECO:0000256" key="11">
    <source>
        <dbReference type="ARBA" id="ARBA00022840"/>
    </source>
</evidence>
<dbReference type="InterPro" id="IPR025669">
    <property type="entry name" value="AAA_dom"/>
</dbReference>
<evidence type="ECO:0000256" key="4">
    <source>
        <dbReference type="ARBA" id="ARBA00011903"/>
    </source>
</evidence>
<protein>
    <recommendedName>
        <fullName evidence="4">non-specific protein-tyrosine kinase</fullName>
        <ecNumber evidence="4">2.7.10.2</ecNumber>
    </recommendedName>
</protein>
<keyword evidence="9" id="KW-0547">Nucleotide-binding</keyword>
<evidence type="ECO:0000256" key="5">
    <source>
        <dbReference type="ARBA" id="ARBA00022475"/>
    </source>
</evidence>
<gene>
    <name evidence="21" type="ORF">DT23_15540</name>
</gene>
<dbReference type="InterPro" id="IPR027417">
    <property type="entry name" value="P-loop_NTPase"/>
</dbReference>
<keyword evidence="10" id="KW-0418">Kinase</keyword>
<dbReference type="eggNOG" id="COG3206">
    <property type="taxonomic scope" value="Bacteria"/>
</dbReference>
<proteinExistence type="inferred from homology"/>
<dbReference type="PANTHER" id="PTHR32309">
    <property type="entry name" value="TYROSINE-PROTEIN KINASE"/>
    <property type="match status" value="1"/>
</dbReference>
<keyword evidence="13 17" id="KW-0472">Membrane</keyword>
<evidence type="ECO:0000256" key="10">
    <source>
        <dbReference type="ARBA" id="ARBA00022777"/>
    </source>
</evidence>
<dbReference type="SUPFAM" id="SSF52540">
    <property type="entry name" value="P-loop containing nucleoside triphosphate hydrolases"/>
    <property type="match status" value="1"/>
</dbReference>
<dbReference type="CDD" id="cd05387">
    <property type="entry name" value="BY-kinase"/>
    <property type="match status" value="1"/>
</dbReference>
<dbReference type="OrthoDB" id="230260at2"/>
<evidence type="ECO:0000256" key="7">
    <source>
        <dbReference type="ARBA" id="ARBA00022679"/>
    </source>
</evidence>
<evidence type="ECO:0000256" key="15">
    <source>
        <dbReference type="ARBA" id="ARBA00051245"/>
    </source>
</evidence>
<keyword evidence="7" id="KW-0808">Transferase</keyword>
<evidence type="ECO:0000256" key="17">
    <source>
        <dbReference type="SAM" id="Phobius"/>
    </source>
</evidence>
<keyword evidence="22" id="KW-1185">Reference proteome</keyword>
<keyword evidence="12 17" id="KW-1133">Transmembrane helix</keyword>
<dbReference type="InterPro" id="IPR003856">
    <property type="entry name" value="LPS_length_determ_N"/>
</dbReference>